<feature type="transmembrane region" description="Helical" evidence="1">
    <location>
        <begin position="16"/>
        <end position="33"/>
    </location>
</feature>
<gene>
    <name evidence="2" type="ORF">SAMN04488023_12430</name>
</gene>
<dbReference type="Proteomes" id="UP000199572">
    <property type="component" value="Unassembled WGS sequence"/>
</dbReference>
<dbReference type="STRING" id="390241.SAMN04488023_12430"/>
<keyword evidence="3" id="KW-1185">Reference proteome</keyword>
<accession>A0A1H9TQB0</accession>
<keyword evidence="1" id="KW-0812">Transmembrane</keyword>
<sequence length="440" mass="49832">MPSYSFNFQIVKSVRYLIYGAILGFSLMVTLLLCNVLNIVLIILAVFVPFIVGGWLFYQKGKGSDQIVLDNGGFTSSFFGRVEYKEIDRIPHPAWFGAPAPSLKIVLKSGRKLVWGVSDIGSVFNTSADAVIFRNFIDDLHVHLERDIPSAAPEKDSQLVNGDLLSKESPFRQLDKIKTKYSKQAIIWPVGILFSILIFVKTCGTDFIRENKDREIKEAFRNSELRYKENIKASKLVLDSFAKTLGPVYLYSNDQDIDVLLLPIIKEENTLDRIPALKHALTNVELRKFIQHPDSAQFVTVLLDKHKKMTMMKKSMMNYGDSSNTFLFLRFYDPSQKLNPDPYIKNKPVDSSTFVPFDVTTAVMIKKGQSVSESLENSVVSLKMMLAQARLRPAFRIYLSGAQYNNVSKVLFDEAVVALKKKLVAVEVDTSQFSLKEHNQ</sequence>
<reference evidence="2 3" key="1">
    <citation type="submission" date="2016-10" db="EMBL/GenBank/DDBJ databases">
        <authorList>
            <person name="de Groot N.N."/>
        </authorList>
    </citation>
    <scope>NUCLEOTIDE SEQUENCE [LARGE SCALE GENOMIC DNA]</scope>
    <source>
        <strain evidence="2 3">DSM 18610</strain>
    </source>
</reference>
<organism evidence="2 3">
    <name type="scientific">Pedobacter rhizosphaerae</name>
    <dbReference type="NCBI Taxonomy" id="390241"/>
    <lineage>
        <taxon>Bacteria</taxon>
        <taxon>Pseudomonadati</taxon>
        <taxon>Bacteroidota</taxon>
        <taxon>Sphingobacteriia</taxon>
        <taxon>Sphingobacteriales</taxon>
        <taxon>Sphingobacteriaceae</taxon>
        <taxon>Pedobacter</taxon>
    </lineage>
</organism>
<dbReference type="RefSeq" id="WP_090886506.1">
    <property type="nucleotide sequence ID" value="NZ_FOGG01000024.1"/>
</dbReference>
<feature type="transmembrane region" description="Helical" evidence="1">
    <location>
        <begin position="185"/>
        <end position="202"/>
    </location>
</feature>
<feature type="transmembrane region" description="Helical" evidence="1">
    <location>
        <begin position="39"/>
        <end position="58"/>
    </location>
</feature>
<keyword evidence="1" id="KW-1133">Transmembrane helix</keyword>
<keyword evidence="1" id="KW-0472">Membrane</keyword>
<name>A0A1H9TQB0_9SPHI</name>
<dbReference type="AlphaFoldDB" id="A0A1H9TQB0"/>
<evidence type="ECO:0000256" key="1">
    <source>
        <dbReference type="SAM" id="Phobius"/>
    </source>
</evidence>
<proteinExistence type="predicted"/>
<evidence type="ECO:0000313" key="3">
    <source>
        <dbReference type="Proteomes" id="UP000199572"/>
    </source>
</evidence>
<evidence type="ECO:0000313" key="2">
    <source>
        <dbReference type="EMBL" id="SER99336.1"/>
    </source>
</evidence>
<dbReference type="OrthoDB" id="6181406at2"/>
<protein>
    <submittedName>
        <fullName evidence="2">Uncharacterized protein</fullName>
    </submittedName>
</protein>
<dbReference type="EMBL" id="FOGG01000024">
    <property type="protein sequence ID" value="SER99336.1"/>
    <property type="molecule type" value="Genomic_DNA"/>
</dbReference>